<dbReference type="OMA" id="HEPLEMY"/>
<evidence type="ECO:0000256" key="2">
    <source>
        <dbReference type="ARBA" id="ARBA00010617"/>
    </source>
</evidence>
<keyword evidence="3 8" id="KW-0349">Heme</keyword>
<sequence length="520" mass="60362">MKWKLSVPYLQRWNTLYRQVSIRSATSTAIGSDTQVECNTKPFHQIPGPKGLPIIGDLMTFLRNDSYYLKRPHLLLLENTKKYGPIYKQKIFTWQTVVVTDPNEISKIYSAEGTYPTRGLVKPFIHHRMQSKRAKGIAVGDGKEWRKARSIIDKKLLKVKDVSAYAERMNDIITDFIRYIQSNKDCLESGEVEFRQYLYKWSFETINSVIYNKRLGTLNDPPLPFAQKFFNSVINMLEGTYSLLYAPAYYKYFKTRFWKKYCHDWDTLFEIGDQLVKEETQKLQKEIQSLGKDKDRWRSEELEFLPYVLLKEELSEEEVSANVVEIMGGGVDTSANTVLWALYILGKHPDIQEKLYNEVSGVLQNSKYPDAESVQNMPYLRGLVKEGQRIYPVIYAPIREIAKDAVLCGYHVPAKTIVVNGIYAMSFNPQIYDEPHKIKPERWARSYTGLKVNRFAHLPFGYGPRMCIGRRIAELEIHLLIARLISEFKIECKNKEEVGLISRLVLAPDANIQISFKKRT</sequence>
<dbReference type="InterPro" id="IPR036396">
    <property type="entry name" value="Cyt_P450_sf"/>
</dbReference>
<keyword evidence="11" id="KW-1185">Reference proteome</keyword>
<dbReference type="HOGENOM" id="CLU_001570_28_2_1"/>
<dbReference type="KEGG" id="tad:TRIADDRAFT_56927"/>
<evidence type="ECO:0000256" key="7">
    <source>
        <dbReference type="ARBA" id="ARBA00023033"/>
    </source>
</evidence>
<evidence type="ECO:0000256" key="3">
    <source>
        <dbReference type="ARBA" id="ARBA00022617"/>
    </source>
</evidence>
<dbReference type="AlphaFoldDB" id="B3RWY4"/>
<dbReference type="eggNOG" id="KOG0159">
    <property type="taxonomic scope" value="Eukaryota"/>
</dbReference>
<dbReference type="PANTHER" id="PTHR24279">
    <property type="entry name" value="CYTOCHROME P450"/>
    <property type="match status" value="1"/>
</dbReference>
<dbReference type="OrthoDB" id="3945418at2759"/>
<dbReference type="PRINTS" id="PR00463">
    <property type="entry name" value="EP450I"/>
</dbReference>
<dbReference type="Pfam" id="PF00067">
    <property type="entry name" value="p450"/>
    <property type="match status" value="1"/>
</dbReference>
<evidence type="ECO:0000256" key="5">
    <source>
        <dbReference type="ARBA" id="ARBA00023002"/>
    </source>
</evidence>
<dbReference type="FunFam" id="1.10.630.10:FF:000006">
    <property type="entry name" value="Cytochrome P450 302a1, mitochondrial"/>
    <property type="match status" value="1"/>
</dbReference>
<dbReference type="CDD" id="cd11054">
    <property type="entry name" value="CYP24A1-like"/>
    <property type="match status" value="1"/>
</dbReference>
<dbReference type="InterPro" id="IPR017972">
    <property type="entry name" value="Cyt_P450_CS"/>
</dbReference>
<keyword evidence="6 8" id="KW-0408">Iron</keyword>
<dbReference type="GeneID" id="6753879"/>
<dbReference type="InterPro" id="IPR050479">
    <property type="entry name" value="CYP11_CYP27_families"/>
</dbReference>
<dbReference type="InterPro" id="IPR002401">
    <property type="entry name" value="Cyt_P450_E_grp-I"/>
</dbReference>
<dbReference type="InterPro" id="IPR001128">
    <property type="entry name" value="Cyt_P450"/>
</dbReference>
<dbReference type="RefSeq" id="XP_002113103.1">
    <property type="nucleotide sequence ID" value="XM_002113067.1"/>
</dbReference>
<dbReference type="GO" id="GO:0005739">
    <property type="term" value="C:mitochondrion"/>
    <property type="evidence" value="ECO:0000318"/>
    <property type="project" value="GO_Central"/>
</dbReference>
<comment type="cofactor">
    <cofactor evidence="1 8">
        <name>heme</name>
        <dbReference type="ChEBI" id="CHEBI:30413"/>
    </cofactor>
</comment>
<evidence type="ECO:0000313" key="11">
    <source>
        <dbReference type="Proteomes" id="UP000009022"/>
    </source>
</evidence>
<dbReference type="PANTHER" id="PTHR24279:SF120">
    <property type="entry name" value="CYTOCHROME P450"/>
    <property type="match status" value="1"/>
</dbReference>
<evidence type="ECO:0008006" key="12">
    <source>
        <dbReference type="Google" id="ProtNLM"/>
    </source>
</evidence>
<reference evidence="10 11" key="1">
    <citation type="journal article" date="2008" name="Nature">
        <title>The Trichoplax genome and the nature of placozoans.</title>
        <authorList>
            <person name="Srivastava M."/>
            <person name="Begovic E."/>
            <person name="Chapman J."/>
            <person name="Putnam N.H."/>
            <person name="Hellsten U."/>
            <person name="Kawashima T."/>
            <person name="Kuo A."/>
            <person name="Mitros T."/>
            <person name="Salamov A."/>
            <person name="Carpenter M.L."/>
            <person name="Signorovitch A.Y."/>
            <person name="Moreno M.A."/>
            <person name="Kamm K."/>
            <person name="Grimwood J."/>
            <person name="Schmutz J."/>
            <person name="Shapiro H."/>
            <person name="Grigoriev I.V."/>
            <person name="Buss L.W."/>
            <person name="Schierwater B."/>
            <person name="Dellaporta S.L."/>
            <person name="Rokhsar D.S."/>
        </authorList>
    </citation>
    <scope>NUCLEOTIDE SEQUENCE [LARGE SCALE GENOMIC DNA]</scope>
    <source>
        <strain evidence="10 11">Grell-BS-1999</strain>
    </source>
</reference>
<dbReference type="GO" id="GO:0016705">
    <property type="term" value="F:oxidoreductase activity, acting on paired donors, with incorporation or reduction of molecular oxygen"/>
    <property type="evidence" value="ECO:0007669"/>
    <property type="project" value="InterPro"/>
</dbReference>
<comment type="similarity">
    <text evidence="2 9">Belongs to the cytochrome P450 family.</text>
</comment>
<dbReference type="PRINTS" id="PR00385">
    <property type="entry name" value="P450"/>
</dbReference>
<dbReference type="GO" id="GO:0005506">
    <property type="term" value="F:iron ion binding"/>
    <property type="evidence" value="ECO:0007669"/>
    <property type="project" value="InterPro"/>
</dbReference>
<dbReference type="SUPFAM" id="SSF48264">
    <property type="entry name" value="Cytochrome P450"/>
    <property type="match status" value="1"/>
</dbReference>
<dbReference type="GO" id="GO:0004497">
    <property type="term" value="F:monooxygenase activity"/>
    <property type="evidence" value="ECO:0007669"/>
    <property type="project" value="UniProtKB-KW"/>
</dbReference>
<dbReference type="PROSITE" id="PS00086">
    <property type="entry name" value="CYTOCHROME_P450"/>
    <property type="match status" value="1"/>
</dbReference>
<dbReference type="Gene3D" id="1.10.630.10">
    <property type="entry name" value="Cytochrome P450"/>
    <property type="match status" value="1"/>
</dbReference>
<dbReference type="PhylomeDB" id="B3RWY4"/>
<evidence type="ECO:0000256" key="6">
    <source>
        <dbReference type="ARBA" id="ARBA00023004"/>
    </source>
</evidence>
<dbReference type="Proteomes" id="UP000009022">
    <property type="component" value="Unassembled WGS sequence"/>
</dbReference>
<protein>
    <recommendedName>
        <fullName evidence="12">Cytochrome P450</fullName>
    </recommendedName>
</protein>
<keyword evidence="5 9" id="KW-0560">Oxidoreductase</keyword>
<accession>B3RWY4</accession>
<organism evidence="10 11">
    <name type="scientific">Trichoplax adhaerens</name>
    <name type="common">Trichoplax reptans</name>
    <dbReference type="NCBI Taxonomy" id="10228"/>
    <lineage>
        <taxon>Eukaryota</taxon>
        <taxon>Metazoa</taxon>
        <taxon>Placozoa</taxon>
        <taxon>Uniplacotomia</taxon>
        <taxon>Trichoplacea</taxon>
        <taxon>Trichoplacidae</taxon>
        <taxon>Trichoplax</taxon>
    </lineage>
</organism>
<evidence type="ECO:0000256" key="4">
    <source>
        <dbReference type="ARBA" id="ARBA00022723"/>
    </source>
</evidence>
<keyword evidence="7 9" id="KW-0503">Monooxygenase</keyword>
<evidence type="ECO:0000256" key="9">
    <source>
        <dbReference type="RuleBase" id="RU000461"/>
    </source>
</evidence>
<name>B3RWY4_TRIAD</name>
<evidence type="ECO:0000256" key="1">
    <source>
        <dbReference type="ARBA" id="ARBA00001971"/>
    </source>
</evidence>
<dbReference type="FunCoup" id="B3RWY4">
    <property type="interactions" value="41"/>
</dbReference>
<proteinExistence type="inferred from homology"/>
<gene>
    <name evidence="10" type="ORF">TRIADDRAFT_56927</name>
</gene>
<keyword evidence="4 8" id="KW-0479">Metal-binding</keyword>
<dbReference type="CTD" id="6753879"/>
<dbReference type="EMBL" id="DS985245">
    <property type="protein sequence ID" value="EDV25213.1"/>
    <property type="molecule type" value="Genomic_DNA"/>
</dbReference>
<dbReference type="GO" id="GO:0020037">
    <property type="term" value="F:heme binding"/>
    <property type="evidence" value="ECO:0007669"/>
    <property type="project" value="InterPro"/>
</dbReference>
<evidence type="ECO:0000256" key="8">
    <source>
        <dbReference type="PIRSR" id="PIRSR602401-1"/>
    </source>
</evidence>
<feature type="binding site" description="axial binding residue" evidence="8">
    <location>
        <position position="467"/>
    </location>
    <ligand>
        <name>heme</name>
        <dbReference type="ChEBI" id="CHEBI:30413"/>
    </ligand>
    <ligandPart>
        <name>Fe</name>
        <dbReference type="ChEBI" id="CHEBI:18248"/>
    </ligandPart>
</feature>
<evidence type="ECO:0000313" key="10">
    <source>
        <dbReference type="EMBL" id="EDV25213.1"/>
    </source>
</evidence>
<dbReference type="InParanoid" id="B3RWY4"/>